<sequence length="69" mass="7601">MQLGLTFNGIEQLQPLVGALREVVLAQRVIHTDEARAQMLAPGRKKSPRLCLGLQLYAVFGTKSRGLQL</sequence>
<dbReference type="Pfam" id="PF03050">
    <property type="entry name" value="DDE_Tnp_IS66"/>
    <property type="match status" value="1"/>
</dbReference>
<proteinExistence type="predicted"/>
<protein>
    <recommendedName>
        <fullName evidence="1">Transposase IS66 central domain-containing protein</fullName>
    </recommendedName>
</protein>
<evidence type="ECO:0000313" key="3">
    <source>
        <dbReference type="Proteomes" id="UP000027308"/>
    </source>
</evidence>
<dbReference type="Proteomes" id="UP000027308">
    <property type="component" value="Chromosome"/>
</dbReference>
<accession>A0A1N7U4C1</accession>
<evidence type="ECO:0000313" key="2">
    <source>
        <dbReference type="EMBL" id="AIB38775.1"/>
    </source>
</evidence>
<dbReference type="AlphaFoldDB" id="A0A1N7U4C1"/>
<name>A0A1N7U4C1_9PSED</name>
<gene>
    <name evidence="2" type="ORF">PS417_24985</name>
</gene>
<evidence type="ECO:0000259" key="1">
    <source>
        <dbReference type="Pfam" id="PF03050"/>
    </source>
</evidence>
<dbReference type="EMBL" id="CP007637">
    <property type="protein sequence ID" value="AIB38775.1"/>
    <property type="molecule type" value="Genomic_DNA"/>
</dbReference>
<organism evidence="2 3">
    <name type="scientific">Pseudomonas simiae</name>
    <dbReference type="NCBI Taxonomy" id="321846"/>
    <lineage>
        <taxon>Bacteria</taxon>
        <taxon>Pseudomonadati</taxon>
        <taxon>Pseudomonadota</taxon>
        <taxon>Gammaproteobacteria</taxon>
        <taxon>Pseudomonadales</taxon>
        <taxon>Pseudomonadaceae</taxon>
        <taxon>Pseudomonas</taxon>
    </lineage>
</organism>
<feature type="domain" description="Transposase IS66 central" evidence="1">
    <location>
        <begin position="10"/>
        <end position="47"/>
    </location>
</feature>
<dbReference type="InterPro" id="IPR004291">
    <property type="entry name" value="Transposase_IS66_central"/>
</dbReference>
<reference evidence="2 3" key="1">
    <citation type="submission" date="2014-05" db="EMBL/GenBank/DDBJ databases">
        <title>Pseudomonas simiae WCS417.</title>
        <authorList>
            <person name="Berendsen R.L."/>
        </authorList>
    </citation>
    <scope>NUCLEOTIDE SEQUENCE [LARGE SCALE GENOMIC DNA]</scope>
    <source>
        <strain evidence="2 3">WCS417</strain>
    </source>
</reference>